<accession>G0UVC1</accession>
<proteinExistence type="predicted"/>
<feature type="compositionally biased region" description="Polar residues" evidence="1">
    <location>
        <begin position="744"/>
        <end position="754"/>
    </location>
</feature>
<feature type="region of interest" description="Disordered" evidence="1">
    <location>
        <begin position="635"/>
        <end position="706"/>
    </location>
</feature>
<dbReference type="VEuPathDB" id="TriTrypDB:TcIL3000_10_950"/>
<evidence type="ECO:0000256" key="1">
    <source>
        <dbReference type="SAM" id="MobiDB-lite"/>
    </source>
</evidence>
<feature type="compositionally biased region" description="Basic and acidic residues" evidence="1">
    <location>
        <begin position="692"/>
        <end position="706"/>
    </location>
</feature>
<gene>
    <name evidence="2" type="ORF">TCIL3000_10_950</name>
</gene>
<evidence type="ECO:0000313" key="2">
    <source>
        <dbReference type="EMBL" id="CCC93336.1"/>
    </source>
</evidence>
<organism evidence="2">
    <name type="scientific">Trypanosoma congolense (strain IL3000)</name>
    <dbReference type="NCBI Taxonomy" id="1068625"/>
    <lineage>
        <taxon>Eukaryota</taxon>
        <taxon>Discoba</taxon>
        <taxon>Euglenozoa</taxon>
        <taxon>Kinetoplastea</taxon>
        <taxon>Metakinetoplastina</taxon>
        <taxon>Trypanosomatida</taxon>
        <taxon>Trypanosomatidae</taxon>
        <taxon>Trypanosoma</taxon>
        <taxon>Nannomonas</taxon>
    </lineage>
</organism>
<dbReference type="EMBL" id="HE575323">
    <property type="protein sequence ID" value="CCC93336.1"/>
    <property type="molecule type" value="Genomic_DNA"/>
</dbReference>
<name>G0UVC1_TRYCI</name>
<feature type="region of interest" description="Disordered" evidence="1">
    <location>
        <begin position="731"/>
        <end position="755"/>
    </location>
</feature>
<dbReference type="AlphaFoldDB" id="G0UVC1"/>
<reference evidence="2" key="1">
    <citation type="journal article" date="2012" name="Proc. Natl. Acad. Sci. U.S.A.">
        <title>Antigenic diversity is generated by distinct evolutionary mechanisms in African trypanosome species.</title>
        <authorList>
            <person name="Jackson A.P."/>
            <person name="Berry A."/>
            <person name="Aslett M."/>
            <person name="Allison H.C."/>
            <person name="Burton P."/>
            <person name="Vavrova-Anderson J."/>
            <person name="Brown R."/>
            <person name="Browne H."/>
            <person name="Corton N."/>
            <person name="Hauser H."/>
            <person name="Gamble J."/>
            <person name="Gilderthorp R."/>
            <person name="Marcello L."/>
            <person name="McQuillan J."/>
            <person name="Otto T.D."/>
            <person name="Quail M.A."/>
            <person name="Sanders M.J."/>
            <person name="van Tonder A."/>
            <person name="Ginger M.L."/>
            <person name="Field M.C."/>
            <person name="Barry J.D."/>
            <person name="Hertz-Fowler C."/>
            <person name="Berriman M."/>
        </authorList>
    </citation>
    <scope>NUCLEOTIDE SEQUENCE</scope>
    <source>
        <strain evidence="2">IL3000</strain>
    </source>
</reference>
<protein>
    <submittedName>
        <fullName evidence="2">Uncharacterized protein</fullName>
    </submittedName>
</protein>
<sequence length="973" mass="105961">MAKTSHVLTQSDSHAMGSAKATRRLDICLDFLARARKAQEDSISTVSLLHRSIRLGGNPGVDSFLADEMPVNIAAETQIIDRMLVRLRITEVKLTALQPELWESAKGVVYQHFASLRGVAGIEGVTWIEGSCMAHEVEPSNKIWGILEQCDKLAQLQREAVQSLYTKLHGNVTQLNKGKLHFYDHLFDRDMLGCEQVFCGKQYDLCVGHDVRMFVEQLEDLMRCKQRVFNHLEVTLRGILGLPLHPFTYAPDGNDSADDKYPDTQCGSPADTIASVSSESTDECEFSLLTCPELCPGGSAGPSLMSGSTVAANPVDGGTLFGCGIGSLGQDGCKVGNSDGEITKEGGRTNVILDALPGWAEHQIPGDERRAAQMMECVAEDVYICSLLEANDRVISDIQEHMLSAINSCVSLSPTGDGDVSFIFPSSSLNPERPTVMKNLSHCSGDANVVEHSATGGDTARTLGNIIRDKLNELIEISFKLRANFIMLNEEKHRWRQVAEGFQEENMLWMAKEVEMREFCSVSEGSKRITLHDQRGKGTSDVNPSSTSIEVEAVCCDVKSKSCGYVMDRATEALQASDAALTVGCTAVQPSTSVGVAPRNIATASLERGSSKTFTGDEEGNERRIQQRLHSSTMLQSGEIHSMEPPLRRSLKYNDTRIKPRTPRSRWVQTECSLSPPSPLNTGDGGKSCENNYDRSEDVEAGSRKPAEGGLVVASAGQHVAETLTKAGECLTNSEDVGADQDESPSSGLISHSFLQPAWSPPHATGNLSDVTSPICVHEDPLPAIAQEKKRDHADECMSDKGCDAPAETCAFPETPGNNAAVDVSLNVGETNCELLSFSPSVSPNRIFSETTMPEFGLVMNAPEPQPAISRELMLRELRERLVLLQSSHSRTVRQKNILQLKRRRGTVLLQLECVNGTTGAGTSELKGQSVQLLARMDSVQRNMSKRESDLGNSVDASEQYTTQMERNVLPVE</sequence>